<dbReference type="InterPro" id="IPR036770">
    <property type="entry name" value="Ankyrin_rpt-contain_sf"/>
</dbReference>
<dbReference type="PANTHER" id="PTHR24189">
    <property type="entry name" value="MYOTROPHIN"/>
    <property type="match status" value="1"/>
</dbReference>
<keyword evidence="2 3" id="KW-0040">ANK repeat</keyword>
<dbReference type="Proteomes" id="UP000754883">
    <property type="component" value="Unassembled WGS sequence"/>
</dbReference>
<evidence type="ECO:0000256" key="1">
    <source>
        <dbReference type="ARBA" id="ARBA00022737"/>
    </source>
</evidence>
<reference evidence="4" key="1">
    <citation type="submission" date="2021-10" db="EMBL/GenBank/DDBJ databases">
        <authorList>
            <person name="Piombo E."/>
        </authorList>
    </citation>
    <scope>NUCLEOTIDE SEQUENCE</scope>
</reference>
<evidence type="ECO:0000313" key="4">
    <source>
        <dbReference type="EMBL" id="CAG9987083.1"/>
    </source>
</evidence>
<accession>A0A9N9UBV9</accession>
<dbReference type="InterPro" id="IPR050745">
    <property type="entry name" value="Multifunctional_regulatory"/>
</dbReference>
<dbReference type="Gene3D" id="1.25.40.20">
    <property type="entry name" value="Ankyrin repeat-containing domain"/>
    <property type="match status" value="1"/>
</dbReference>
<dbReference type="Pfam" id="PF00023">
    <property type="entry name" value="Ank"/>
    <property type="match status" value="1"/>
</dbReference>
<dbReference type="OrthoDB" id="20872at2759"/>
<evidence type="ECO:0000256" key="2">
    <source>
        <dbReference type="ARBA" id="ARBA00023043"/>
    </source>
</evidence>
<name>A0A9N9UBV9_9HYPO</name>
<protein>
    <submittedName>
        <fullName evidence="4">Uncharacterized protein</fullName>
    </submittedName>
</protein>
<evidence type="ECO:0000256" key="3">
    <source>
        <dbReference type="PROSITE-ProRule" id="PRU00023"/>
    </source>
</evidence>
<keyword evidence="5" id="KW-1185">Reference proteome</keyword>
<dbReference type="AlphaFoldDB" id="A0A9N9UBV9"/>
<organism evidence="4 5">
    <name type="scientific">Clonostachys byssicola</name>
    <dbReference type="NCBI Taxonomy" id="160290"/>
    <lineage>
        <taxon>Eukaryota</taxon>
        <taxon>Fungi</taxon>
        <taxon>Dikarya</taxon>
        <taxon>Ascomycota</taxon>
        <taxon>Pezizomycotina</taxon>
        <taxon>Sordariomycetes</taxon>
        <taxon>Hypocreomycetidae</taxon>
        <taxon>Hypocreales</taxon>
        <taxon>Bionectriaceae</taxon>
        <taxon>Clonostachys</taxon>
    </lineage>
</organism>
<comment type="caution">
    <text evidence="4">The sequence shown here is derived from an EMBL/GenBank/DDBJ whole genome shotgun (WGS) entry which is preliminary data.</text>
</comment>
<dbReference type="PANTHER" id="PTHR24189:SF50">
    <property type="entry name" value="ANKYRIN REPEAT AND SOCS BOX PROTEIN 2"/>
    <property type="match status" value="1"/>
</dbReference>
<dbReference type="SUPFAM" id="SSF48403">
    <property type="entry name" value="Ankyrin repeat"/>
    <property type="match status" value="1"/>
</dbReference>
<dbReference type="SMART" id="SM00248">
    <property type="entry name" value="ANK"/>
    <property type="match status" value="1"/>
</dbReference>
<dbReference type="InterPro" id="IPR002110">
    <property type="entry name" value="Ankyrin_rpt"/>
</dbReference>
<dbReference type="PROSITE" id="PS50088">
    <property type="entry name" value="ANK_REPEAT"/>
    <property type="match status" value="1"/>
</dbReference>
<keyword evidence="1" id="KW-0677">Repeat</keyword>
<proteinExistence type="predicted"/>
<evidence type="ECO:0000313" key="5">
    <source>
        <dbReference type="Proteomes" id="UP000754883"/>
    </source>
</evidence>
<gene>
    <name evidence="4" type="ORF">CBYS24578_00013724</name>
</gene>
<dbReference type="EMBL" id="CABFNO020001407">
    <property type="protein sequence ID" value="CAG9987083.1"/>
    <property type="molecule type" value="Genomic_DNA"/>
</dbReference>
<dbReference type="PROSITE" id="PS50297">
    <property type="entry name" value="ANK_REP_REGION"/>
    <property type="match status" value="1"/>
</dbReference>
<feature type="repeat" description="ANK" evidence="3">
    <location>
        <begin position="44"/>
        <end position="76"/>
    </location>
</feature>
<sequence>MATEKASERTIRGLLSDATLLRNFMRSNAHVEDGAKIDAKDIVDEATPLMLAAGLGHLEIVKFLVEHGADINAYDSNGDRVFHAAEMSAALVNWVEKGEASNTLFASTTSAILRRD</sequence>